<gene>
    <name evidence="9" type="ORF">CFIO01_04864</name>
</gene>
<organism evidence="9 10">
    <name type="scientific">Colletotrichum fioriniae PJ7</name>
    <dbReference type="NCBI Taxonomy" id="1445577"/>
    <lineage>
        <taxon>Eukaryota</taxon>
        <taxon>Fungi</taxon>
        <taxon>Dikarya</taxon>
        <taxon>Ascomycota</taxon>
        <taxon>Pezizomycotina</taxon>
        <taxon>Sordariomycetes</taxon>
        <taxon>Hypocreomycetidae</taxon>
        <taxon>Glomerellales</taxon>
        <taxon>Glomerellaceae</taxon>
        <taxon>Colletotrichum</taxon>
        <taxon>Colletotrichum acutatum species complex</taxon>
    </lineage>
</organism>
<dbReference type="GO" id="GO:0046839">
    <property type="term" value="P:phospholipid dephosphorylation"/>
    <property type="evidence" value="ECO:0007669"/>
    <property type="project" value="TreeGrafter"/>
</dbReference>
<dbReference type="InterPro" id="IPR000326">
    <property type="entry name" value="PAP2/HPO"/>
</dbReference>
<feature type="domain" description="Phosphatidic acid phosphatase type 2/haloperoxidase" evidence="8">
    <location>
        <begin position="141"/>
        <end position="343"/>
    </location>
</feature>
<feature type="transmembrane region" description="Helical" evidence="7">
    <location>
        <begin position="40"/>
        <end position="63"/>
    </location>
</feature>
<keyword evidence="5 7" id="KW-0472">Membrane</keyword>
<comment type="caution">
    <text evidence="9">The sequence shown here is derived from an EMBL/GenBank/DDBJ whole genome shotgun (WGS) entry which is preliminary data.</text>
</comment>
<feature type="transmembrane region" description="Helical" evidence="7">
    <location>
        <begin position="297"/>
        <end position="319"/>
    </location>
</feature>
<keyword evidence="4 7" id="KW-1133">Transmembrane helix</keyword>
<evidence type="ECO:0000313" key="10">
    <source>
        <dbReference type="Proteomes" id="UP000020467"/>
    </source>
</evidence>
<dbReference type="GO" id="GO:0016020">
    <property type="term" value="C:membrane"/>
    <property type="evidence" value="ECO:0007669"/>
    <property type="project" value="UniProtKB-SubCell"/>
</dbReference>
<dbReference type="Gene3D" id="1.20.144.10">
    <property type="entry name" value="Phosphatidic acid phosphatase type 2/haloperoxidase"/>
    <property type="match status" value="1"/>
</dbReference>
<keyword evidence="3 7" id="KW-0812">Transmembrane</keyword>
<dbReference type="OrthoDB" id="8907274at2759"/>
<evidence type="ECO:0000256" key="6">
    <source>
        <dbReference type="SAM" id="MobiDB-lite"/>
    </source>
</evidence>
<feature type="region of interest" description="Disordered" evidence="6">
    <location>
        <begin position="11"/>
        <end position="31"/>
    </location>
</feature>
<dbReference type="KEGG" id="cfj:CFIO01_04864"/>
<dbReference type="GO" id="GO:0006644">
    <property type="term" value="P:phospholipid metabolic process"/>
    <property type="evidence" value="ECO:0007669"/>
    <property type="project" value="InterPro"/>
</dbReference>
<proteinExistence type="inferred from homology"/>
<evidence type="ECO:0000256" key="7">
    <source>
        <dbReference type="SAM" id="Phobius"/>
    </source>
</evidence>
<evidence type="ECO:0000256" key="2">
    <source>
        <dbReference type="ARBA" id="ARBA00008816"/>
    </source>
</evidence>
<dbReference type="EMBL" id="JARH01000213">
    <property type="protein sequence ID" value="EXF84004.1"/>
    <property type="molecule type" value="Genomic_DNA"/>
</dbReference>
<dbReference type="AlphaFoldDB" id="A0A010S0A6"/>
<evidence type="ECO:0000259" key="8">
    <source>
        <dbReference type="SMART" id="SM00014"/>
    </source>
</evidence>
<keyword evidence="10" id="KW-1185">Reference proteome</keyword>
<dbReference type="InterPro" id="IPR036938">
    <property type="entry name" value="PAP2/HPO_sf"/>
</dbReference>
<sequence length="389" mass="42566">MLDIPLEDFQNRGPFEPRRPYSSISDPSGTHRKRQTMGNFILILSYAIDWVLLIAFAVAGLLLGNLSPQKRPFNLENPDISFPLHSDTVSVTNLLLLSVALPIVVIFGVVILFVPGGTVPRDTPRSLVWSRKIWEVHAGWLGLILSVVTTWFIVSTTKNLLGKPRPNALARCQPDLDNLALYIVGGISNTTTVAMGQLVSADICTNPDKSVIDEGFRSFPSGHSSVAASGLIYLMLFLASKLGVAAPWAPQGVHLGATHHSAFPSRIDGESLARESQTGRLPEQVIPFRRQAAAPPVYLVVLTLVPFALCIFICASRWYDFQHHGFDILFAFAIGATSSYVAFRFYHLPISGGAGWAWAPRSEDAAFWAGVGKQGYRHSSTKLRQDSIC</sequence>
<comment type="similarity">
    <text evidence="2">Belongs to the PA-phosphatase related phosphoesterase family.</text>
</comment>
<feature type="transmembrane region" description="Helical" evidence="7">
    <location>
        <begin position="226"/>
        <end position="244"/>
    </location>
</feature>
<feature type="transmembrane region" description="Helical" evidence="7">
    <location>
        <begin position="134"/>
        <end position="154"/>
    </location>
</feature>
<reference evidence="9 10" key="1">
    <citation type="submission" date="2014-02" db="EMBL/GenBank/DDBJ databases">
        <title>The genome sequence of Colletotrichum fioriniae PJ7.</title>
        <authorList>
            <person name="Baroncelli R."/>
            <person name="Thon M.R."/>
        </authorList>
    </citation>
    <scope>NUCLEOTIDE SEQUENCE [LARGE SCALE GENOMIC DNA]</scope>
    <source>
        <strain evidence="9 10">PJ7</strain>
    </source>
</reference>
<feature type="transmembrane region" description="Helical" evidence="7">
    <location>
        <begin position="94"/>
        <end position="114"/>
    </location>
</feature>
<dbReference type="SUPFAM" id="SSF48317">
    <property type="entry name" value="Acid phosphatase/Vanadium-dependent haloperoxidase"/>
    <property type="match status" value="1"/>
</dbReference>
<dbReference type="InterPro" id="IPR043216">
    <property type="entry name" value="PAP-like"/>
</dbReference>
<dbReference type="CDD" id="cd03390">
    <property type="entry name" value="PAP2_containing_1_like"/>
    <property type="match status" value="1"/>
</dbReference>
<protein>
    <recommendedName>
        <fullName evidence="8">Phosphatidic acid phosphatase type 2/haloperoxidase domain-containing protein</fullName>
    </recommendedName>
</protein>
<dbReference type="GO" id="GO:0008195">
    <property type="term" value="F:phosphatidate phosphatase activity"/>
    <property type="evidence" value="ECO:0007669"/>
    <property type="project" value="TreeGrafter"/>
</dbReference>
<dbReference type="Proteomes" id="UP000020467">
    <property type="component" value="Unassembled WGS sequence"/>
</dbReference>
<dbReference type="PANTHER" id="PTHR10165">
    <property type="entry name" value="LIPID PHOSPHATE PHOSPHATASE"/>
    <property type="match status" value="1"/>
</dbReference>
<evidence type="ECO:0000256" key="5">
    <source>
        <dbReference type="ARBA" id="ARBA00023136"/>
    </source>
</evidence>
<dbReference type="Pfam" id="PF01569">
    <property type="entry name" value="PAP2"/>
    <property type="match status" value="1"/>
</dbReference>
<evidence type="ECO:0000256" key="1">
    <source>
        <dbReference type="ARBA" id="ARBA00004141"/>
    </source>
</evidence>
<comment type="subcellular location">
    <subcellularLocation>
        <location evidence="1">Membrane</location>
        <topology evidence="1">Multi-pass membrane protein</topology>
    </subcellularLocation>
</comment>
<feature type="transmembrane region" description="Helical" evidence="7">
    <location>
        <begin position="325"/>
        <end position="343"/>
    </location>
</feature>
<dbReference type="STRING" id="1445577.A0A010S0A6"/>
<name>A0A010S0A6_9PEZI</name>
<evidence type="ECO:0000256" key="3">
    <source>
        <dbReference type="ARBA" id="ARBA00022692"/>
    </source>
</evidence>
<dbReference type="PANTHER" id="PTHR10165:SF154">
    <property type="entry name" value="PAP2 DOMAIN PROTEIN (AFU_ORTHOLOGUE AFUA_1G09730)"/>
    <property type="match status" value="1"/>
</dbReference>
<evidence type="ECO:0000256" key="4">
    <source>
        <dbReference type="ARBA" id="ARBA00022989"/>
    </source>
</evidence>
<dbReference type="HOGENOM" id="CLU_021458_2_0_1"/>
<dbReference type="SMART" id="SM00014">
    <property type="entry name" value="acidPPc"/>
    <property type="match status" value="1"/>
</dbReference>
<dbReference type="eggNOG" id="KOG3030">
    <property type="taxonomic scope" value="Eukaryota"/>
</dbReference>
<accession>A0A010S0A6</accession>
<evidence type="ECO:0000313" key="9">
    <source>
        <dbReference type="EMBL" id="EXF84004.1"/>
    </source>
</evidence>